<keyword evidence="1" id="KW-1133">Transmembrane helix</keyword>
<proteinExistence type="predicted"/>
<organism evidence="2 3">
    <name type="scientific">Trifolium pratense</name>
    <name type="common">Red clover</name>
    <dbReference type="NCBI Taxonomy" id="57577"/>
    <lineage>
        <taxon>Eukaryota</taxon>
        <taxon>Viridiplantae</taxon>
        <taxon>Streptophyta</taxon>
        <taxon>Embryophyta</taxon>
        <taxon>Tracheophyta</taxon>
        <taxon>Spermatophyta</taxon>
        <taxon>Magnoliopsida</taxon>
        <taxon>eudicotyledons</taxon>
        <taxon>Gunneridae</taxon>
        <taxon>Pentapetalae</taxon>
        <taxon>rosids</taxon>
        <taxon>fabids</taxon>
        <taxon>Fabales</taxon>
        <taxon>Fabaceae</taxon>
        <taxon>Papilionoideae</taxon>
        <taxon>50 kb inversion clade</taxon>
        <taxon>NPAAA clade</taxon>
        <taxon>Hologalegina</taxon>
        <taxon>IRL clade</taxon>
        <taxon>Trifolieae</taxon>
        <taxon>Trifolium</taxon>
    </lineage>
</organism>
<evidence type="ECO:0000256" key="1">
    <source>
        <dbReference type="SAM" id="Phobius"/>
    </source>
</evidence>
<protein>
    <submittedName>
        <fullName evidence="2">Uncharacterized protein</fullName>
    </submittedName>
</protein>
<evidence type="ECO:0000313" key="3">
    <source>
        <dbReference type="Proteomes" id="UP000236291"/>
    </source>
</evidence>
<gene>
    <name evidence="2" type="ORF">L195_g057587</name>
</gene>
<sequence>MAPPSPPSNAQSLLAPPPTPSNKTTFYALLGFSFLHLLVLGAYLIVHATGHTQMSAKQCPNCIFFLLFKWKTQTVD</sequence>
<comment type="caution">
    <text evidence="2">The sequence shown here is derived from an EMBL/GenBank/DDBJ whole genome shotgun (WGS) entry which is preliminary data.</text>
</comment>
<evidence type="ECO:0000313" key="2">
    <source>
        <dbReference type="EMBL" id="PNX70631.1"/>
    </source>
</evidence>
<feature type="transmembrane region" description="Helical" evidence="1">
    <location>
        <begin position="26"/>
        <end position="46"/>
    </location>
</feature>
<dbReference type="AlphaFoldDB" id="A0A2K3KWG1"/>
<keyword evidence="1" id="KW-0812">Transmembrane</keyword>
<dbReference type="EMBL" id="ASHM01114919">
    <property type="protein sequence ID" value="PNX70631.1"/>
    <property type="molecule type" value="Genomic_DNA"/>
</dbReference>
<dbReference type="Proteomes" id="UP000236291">
    <property type="component" value="Unassembled WGS sequence"/>
</dbReference>
<name>A0A2K3KWG1_TRIPR</name>
<reference evidence="2 3" key="2">
    <citation type="journal article" date="2017" name="Front. Plant Sci.">
        <title>Gene Classification and Mining of Molecular Markers Useful in Red Clover (Trifolium pratense) Breeding.</title>
        <authorList>
            <person name="Istvanek J."/>
            <person name="Dluhosova J."/>
            <person name="Dluhos P."/>
            <person name="Patkova L."/>
            <person name="Nedelnik J."/>
            <person name="Repkova J."/>
        </authorList>
    </citation>
    <scope>NUCLEOTIDE SEQUENCE [LARGE SCALE GENOMIC DNA]</scope>
    <source>
        <strain evidence="3">cv. Tatra</strain>
        <tissue evidence="2">Young leaves</tissue>
    </source>
</reference>
<reference evidence="2 3" key="1">
    <citation type="journal article" date="2014" name="Am. J. Bot.">
        <title>Genome assembly and annotation for red clover (Trifolium pratense; Fabaceae).</title>
        <authorList>
            <person name="Istvanek J."/>
            <person name="Jaros M."/>
            <person name="Krenek A."/>
            <person name="Repkova J."/>
        </authorList>
    </citation>
    <scope>NUCLEOTIDE SEQUENCE [LARGE SCALE GENOMIC DNA]</scope>
    <source>
        <strain evidence="3">cv. Tatra</strain>
        <tissue evidence="2">Young leaves</tissue>
    </source>
</reference>
<accession>A0A2K3KWG1</accession>
<keyword evidence="1" id="KW-0472">Membrane</keyword>